<evidence type="ECO:0000313" key="7">
    <source>
        <dbReference type="EMBL" id="SBV37768.1"/>
    </source>
</evidence>
<feature type="domain" description="VWFA" evidence="6">
    <location>
        <begin position="286"/>
        <end position="399"/>
    </location>
</feature>
<dbReference type="InterPro" id="IPR036465">
    <property type="entry name" value="vWFA_dom_sf"/>
</dbReference>
<feature type="signal peptide" evidence="5">
    <location>
        <begin position="1"/>
        <end position="30"/>
    </location>
</feature>
<dbReference type="CDD" id="cd00198">
    <property type="entry name" value="vWFA"/>
    <property type="match status" value="1"/>
</dbReference>
<sequence length="537" mass="58533">MKHAYPSPRRLPASSMAFALTLLAGWPALAAEPLWPQPAGVAPAQAAQVQHPRRQRQTVPNFRAPAATVCSDTPRMREVADPQPQPARRERGEPALAEKALAEKALHDVARLGAAPSPPAPPAPMPAAALDSVAVSGARAERLSPPHRPMPPIRRQQAPVTAGVVDDNADFGGFLQFLQRHAESARLGRDVTVRQRLRVVDAQGRPVPDAEVAVASADGARMWARTDAGGQAWLHLNTFDDRDSASYRVDVRRDGRQAQAQLRRGQKNALEVVLPVQAAPERARLDLVFMVDATGSMGDEIDKLRGSLRDIVRGIEQLPSRPDVCLGLVTYRDRGDDYFVRSWDLTGNVAAFQQVLDGVRAGGGGDMPEAMNEAFDHAVQTLDWRGPATTRLLLSLADAPPHMDYPQPHYDQSMLAALGVNSHAWFTPSAASMRRKTAACWRRWARASRCSAWPPRGRTAPARSCSGRSRSTPAGVSSSSPTRMRPTPAAAPVARPCTKCPTTRWTRWTSWWCGWCARSWRSCRRGERSAGVVALAE</sequence>
<feature type="compositionally biased region" description="Low complexity" evidence="4">
    <location>
        <begin position="477"/>
        <end position="493"/>
    </location>
</feature>
<comment type="subcellular location">
    <subcellularLocation>
        <location evidence="1">Secreted</location>
    </subcellularLocation>
</comment>
<evidence type="ECO:0000256" key="2">
    <source>
        <dbReference type="ARBA" id="ARBA00022525"/>
    </source>
</evidence>
<dbReference type="PROSITE" id="PS50234">
    <property type="entry name" value="VWFA"/>
    <property type="match status" value="1"/>
</dbReference>
<feature type="compositionally biased region" description="Polar residues" evidence="4">
    <location>
        <begin position="466"/>
        <end position="476"/>
    </location>
</feature>
<evidence type="ECO:0000256" key="1">
    <source>
        <dbReference type="ARBA" id="ARBA00004613"/>
    </source>
</evidence>
<dbReference type="SUPFAM" id="SSF53300">
    <property type="entry name" value="vWA-like"/>
    <property type="match status" value="1"/>
</dbReference>
<protein>
    <submittedName>
        <fullName evidence="7">von Willebrand factor type A-like protein</fullName>
    </submittedName>
</protein>
<evidence type="ECO:0000259" key="6">
    <source>
        <dbReference type="PROSITE" id="PS50234"/>
    </source>
</evidence>
<evidence type="ECO:0000256" key="3">
    <source>
        <dbReference type="ARBA" id="ARBA00022729"/>
    </source>
</evidence>
<gene>
    <name evidence="7" type="ORF">STPYR_12711</name>
</gene>
<dbReference type="AlphaFoldDB" id="A0A1Y5Q633"/>
<name>A0A1Y5Q633_9GAMM</name>
<dbReference type="PANTHER" id="PTHR47763">
    <property type="entry name" value="ALPHA-PROTEIN KINASE VWKA"/>
    <property type="match status" value="1"/>
</dbReference>
<dbReference type="Pfam" id="PF25106">
    <property type="entry name" value="VWA_4"/>
    <property type="match status" value="1"/>
</dbReference>
<dbReference type="InterPro" id="IPR052969">
    <property type="entry name" value="Thr-specific_kinase-like"/>
</dbReference>
<feature type="region of interest" description="Disordered" evidence="4">
    <location>
        <begin position="455"/>
        <end position="493"/>
    </location>
</feature>
<keyword evidence="3 5" id="KW-0732">Signal</keyword>
<feature type="chain" id="PRO_5013255246" evidence="5">
    <location>
        <begin position="31"/>
        <end position="537"/>
    </location>
</feature>
<keyword evidence="2" id="KW-0964">Secreted</keyword>
<reference evidence="7" key="1">
    <citation type="submission" date="2016-03" db="EMBL/GenBank/DDBJ databases">
        <authorList>
            <person name="Ploux O."/>
        </authorList>
    </citation>
    <scope>NUCLEOTIDE SEQUENCE</scope>
    <source>
        <strain evidence="7">UC10</strain>
    </source>
</reference>
<proteinExistence type="predicted"/>
<dbReference type="InterPro" id="IPR056861">
    <property type="entry name" value="HMCN1-like_VWA"/>
</dbReference>
<organism evidence="7">
    <name type="scientific">uncultured Stenotrophomonas sp</name>
    <dbReference type="NCBI Taxonomy" id="165438"/>
    <lineage>
        <taxon>Bacteria</taxon>
        <taxon>Pseudomonadati</taxon>
        <taxon>Pseudomonadota</taxon>
        <taxon>Gammaproteobacteria</taxon>
        <taxon>Lysobacterales</taxon>
        <taxon>Lysobacteraceae</taxon>
        <taxon>Stenotrophomonas</taxon>
        <taxon>environmental samples</taxon>
    </lineage>
</organism>
<dbReference type="SMART" id="SM00327">
    <property type="entry name" value="VWA"/>
    <property type="match status" value="1"/>
</dbReference>
<dbReference type="Gene3D" id="3.40.50.410">
    <property type="entry name" value="von Willebrand factor, type A domain"/>
    <property type="match status" value="1"/>
</dbReference>
<evidence type="ECO:0000256" key="4">
    <source>
        <dbReference type="SAM" id="MobiDB-lite"/>
    </source>
</evidence>
<evidence type="ECO:0000256" key="5">
    <source>
        <dbReference type="SAM" id="SignalP"/>
    </source>
</evidence>
<dbReference type="EMBL" id="FLTS01000001">
    <property type="protein sequence ID" value="SBV37768.1"/>
    <property type="molecule type" value="Genomic_DNA"/>
</dbReference>
<accession>A0A1Y5Q633</accession>
<dbReference type="InterPro" id="IPR002035">
    <property type="entry name" value="VWF_A"/>
</dbReference>
<feature type="region of interest" description="Disordered" evidence="4">
    <location>
        <begin position="74"/>
        <end position="93"/>
    </location>
</feature>